<reference evidence="9 10" key="1">
    <citation type="submission" date="2018-01" db="EMBL/GenBank/DDBJ databases">
        <title>The draft genome sequence of Cohaesibacter sp. H1304.</title>
        <authorList>
            <person name="Wang N.-N."/>
            <person name="Du Z.-J."/>
        </authorList>
    </citation>
    <scope>NUCLEOTIDE SEQUENCE [LARGE SCALE GENOMIC DNA]</scope>
    <source>
        <strain evidence="9 10">H1304</strain>
    </source>
</reference>
<dbReference type="PROSITE" id="PS00137">
    <property type="entry name" value="SUBTILASE_HIS"/>
    <property type="match status" value="1"/>
</dbReference>
<evidence type="ECO:0000256" key="6">
    <source>
        <dbReference type="SAM" id="MobiDB-lite"/>
    </source>
</evidence>
<sequence length="508" mass="54943">MKRTGFAKSACALLACLLVMTLGSADQARAQYPDTYPDQDDSSHSGGSGRILLPAIGLGISIIREVSRQKQIKEQEELQRPAAQRPRVSKKRPNRKPRKTRDNRSSRKAAPRIVLPETLRVARAKPRIYSIDGKPWSSDKEFVVVLQSGLSEQAVSEFLAQFDLEVIDQTRINLLDQVVLKLAYPAEMSPQQALLMATDERVYRAQPDYFYYPATEGDAEPTDMLEGLQYAFDKMGFAQLSGEESGLGVKLAVVDSGIKFDHPSLSSSVTDRFTAFPEADSAQLNRDHGTAVASIIAAHAGMRGVAKNVALMSAQVFRFSDKGHMVADSYDIVRGIDWAVENGAEILNLSFAGSKDKFLQDALGKAEEKGVIVVAAAGNEGPDAPAAYPAAYENVIAVTATDEDDGLYIFANRGDHVELAAPGVDVLVAAGEDGYGLQTGTSMATAYISGSIALMLEKEPELTVQDIKGRLARSVLDLGMEGRDPDFGYGRLDAYKALTSSSQPELVN</sequence>
<dbReference type="PRINTS" id="PR00723">
    <property type="entry name" value="SUBTILISIN"/>
</dbReference>
<keyword evidence="4 5" id="KW-0720">Serine protease</keyword>
<evidence type="ECO:0000313" key="10">
    <source>
        <dbReference type="Proteomes" id="UP000234881"/>
    </source>
</evidence>
<dbReference type="OrthoDB" id="5405281at2"/>
<dbReference type="RefSeq" id="WP_101531816.1">
    <property type="nucleotide sequence ID" value="NZ_PKUQ01000001.1"/>
</dbReference>
<keyword evidence="3 5" id="KW-0378">Hydrolase</keyword>
<dbReference type="SUPFAM" id="SSF52743">
    <property type="entry name" value="Subtilisin-like"/>
    <property type="match status" value="1"/>
</dbReference>
<dbReference type="Pfam" id="PF00082">
    <property type="entry name" value="Peptidase_S8"/>
    <property type="match status" value="1"/>
</dbReference>
<name>A0A2N5XW52_9HYPH</name>
<proteinExistence type="inferred from homology"/>
<dbReference type="InterPro" id="IPR050131">
    <property type="entry name" value="Peptidase_S8_subtilisin-like"/>
</dbReference>
<dbReference type="PANTHER" id="PTHR43806:SF11">
    <property type="entry name" value="CEREVISIN-RELATED"/>
    <property type="match status" value="1"/>
</dbReference>
<dbReference type="GO" id="GO:0004252">
    <property type="term" value="F:serine-type endopeptidase activity"/>
    <property type="evidence" value="ECO:0007669"/>
    <property type="project" value="UniProtKB-UniRule"/>
</dbReference>
<evidence type="ECO:0000256" key="1">
    <source>
        <dbReference type="ARBA" id="ARBA00011073"/>
    </source>
</evidence>
<feature type="compositionally biased region" description="Basic residues" evidence="6">
    <location>
        <begin position="87"/>
        <end position="99"/>
    </location>
</feature>
<feature type="chain" id="PRO_5014788657" description="Peptidase S8/S53 domain-containing protein" evidence="7">
    <location>
        <begin position="31"/>
        <end position="508"/>
    </location>
</feature>
<dbReference type="CDD" id="cd05561">
    <property type="entry name" value="Peptidases_S8_4"/>
    <property type="match status" value="1"/>
</dbReference>
<feature type="active site" description="Charge relay system" evidence="5">
    <location>
        <position position="288"/>
    </location>
</feature>
<dbReference type="GO" id="GO:0006508">
    <property type="term" value="P:proteolysis"/>
    <property type="evidence" value="ECO:0007669"/>
    <property type="project" value="UniProtKB-KW"/>
</dbReference>
<accession>A0A2N5XW52</accession>
<feature type="active site" description="Charge relay system" evidence="5">
    <location>
        <position position="255"/>
    </location>
</feature>
<dbReference type="PROSITE" id="PS51892">
    <property type="entry name" value="SUBTILASE"/>
    <property type="match status" value="1"/>
</dbReference>
<protein>
    <recommendedName>
        <fullName evidence="8">Peptidase S8/S53 domain-containing protein</fullName>
    </recommendedName>
</protein>
<feature type="active site" description="Charge relay system" evidence="5">
    <location>
        <position position="442"/>
    </location>
</feature>
<feature type="signal peptide" evidence="7">
    <location>
        <begin position="1"/>
        <end position="30"/>
    </location>
</feature>
<evidence type="ECO:0000256" key="7">
    <source>
        <dbReference type="SAM" id="SignalP"/>
    </source>
</evidence>
<evidence type="ECO:0000313" key="9">
    <source>
        <dbReference type="EMBL" id="PLW78731.1"/>
    </source>
</evidence>
<comment type="similarity">
    <text evidence="1 5">Belongs to the peptidase S8 family.</text>
</comment>
<dbReference type="InterPro" id="IPR015500">
    <property type="entry name" value="Peptidase_S8_subtilisin-rel"/>
</dbReference>
<keyword evidence="2 5" id="KW-0645">Protease</keyword>
<dbReference type="Proteomes" id="UP000234881">
    <property type="component" value="Unassembled WGS sequence"/>
</dbReference>
<dbReference type="PANTHER" id="PTHR43806">
    <property type="entry name" value="PEPTIDASE S8"/>
    <property type="match status" value="1"/>
</dbReference>
<keyword evidence="10" id="KW-1185">Reference proteome</keyword>
<feature type="domain" description="Peptidase S8/S53" evidence="8">
    <location>
        <begin position="248"/>
        <end position="490"/>
    </location>
</feature>
<dbReference type="AlphaFoldDB" id="A0A2N5XW52"/>
<dbReference type="Gene3D" id="3.40.50.200">
    <property type="entry name" value="Peptidase S8/S53 domain"/>
    <property type="match status" value="1"/>
</dbReference>
<dbReference type="InterPro" id="IPR000209">
    <property type="entry name" value="Peptidase_S8/S53_dom"/>
</dbReference>
<evidence type="ECO:0000256" key="3">
    <source>
        <dbReference type="ARBA" id="ARBA00022801"/>
    </source>
</evidence>
<feature type="region of interest" description="Disordered" evidence="6">
    <location>
        <begin position="73"/>
        <end position="110"/>
    </location>
</feature>
<dbReference type="InterPro" id="IPR022398">
    <property type="entry name" value="Peptidase_S8_His-AS"/>
</dbReference>
<evidence type="ECO:0000259" key="8">
    <source>
        <dbReference type="Pfam" id="PF00082"/>
    </source>
</evidence>
<evidence type="ECO:0000256" key="4">
    <source>
        <dbReference type="ARBA" id="ARBA00022825"/>
    </source>
</evidence>
<keyword evidence="7" id="KW-0732">Signal</keyword>
<comment type="caution">
    <text evidence="9">The sequence shown here is derived from an EMBL/GenBank/DDBJ whole genome shotgun (WGS) entry which is preliminary data.</text>
</comment>
<dbReference type="EMBL" id="PKUQ01000001">
    <property type="protein sequence ID" value="PLW78731.1"/>
    <property type="molecule type" value="Genomic_DNA"/>
</dbReference>
<evidence type="ECO:0000256" key="5">
    <source>
        <dbReference type="PROSITE-ProRule" id="PRU01240"/>
    </source>
</evidence>
<dbReference type="InterPro" id="IPR036852">
    <property type="entry name" value="Peptidase_S8/S53_dom_sf"/>
</dbReference>
<gene>
    <name evidence="9" type="ORF">C0081_00325</name>
</gene>
<organism evidence="9 10">
    <name type="scientific">Cohaesibacter celericrescens</name>
    <dbReference type="NCBI Taxonomy" id="2067669"/>
    <lineage>
        <taxon>Bacteria</taxon>
        <taxon>Pseudomonadati</taxon>
        <taxon>Pseudomonadota</taxon>
        <taxon>Alphaproteobacteria</taxon>
        <taxon>Hyphomicrobiales</taxon>
        <taxon>Cohaesibacteraceae</taxon>
    </lineage>
</organism>
<evidence type="ECO:0000256" key="2">
    <source>
        <dbReference type="ARBA" id="ARBA00022670"/>
    </source>
</evidence>